<feature type="region of interest" description="Disordered" evidence="1">
    <location>
        <begin position="139"/>
        <end position="178"/>
    </location>
</feature>
<name>A0A5B7E7Q2_PORTR</name>
<reference evidence="2 3" key="1">
    <citation type="submission" date="2019-05" db="EMBL/GenBank/DDBJ databases">
        <title>Another draft genome of Portunus trituberculatus and its Hox gene families provides insights of decapod evolution.</title>
        <authorList>
            <person name="Jeong J.-H."/>
            <person name="Song I."/>
            <person name="Kim S."/>
            <person name="Choi T."/>
            <person name="Kim D."/>
            <person name="Ryu S."/>
            <person name="Kim W."/>
        </authorList>
    </citation>
    <scope>NUCLEOTIDE SEQUENCE [LARGE SCALE GENOMIC DNA]</scope>
    <source>
        <tissue evidence="2">Muscle</tissue>
    </source>
</reference>
<protein>
    <submittedName>
        <fullName evidence="2">Uncharacterized protein</fullName>
    </submittedName>
</protein>
<feature type="compositionally biased region" description="Basic and acidic residues" evidence="1">
    <location>
        <begin position="154"/>
        <end position="163"/>
    </location>
</feature>
<dbReference type="PANTHER" id="PTHR41158">
    <property type="entry name" value="AGAP010294-PA"/>
    <property type="match status" value="1"/>
</dbReference>
<proteinExistence type="predicted"/>
<dbReference type="PANTHER" id="PTHR41158:SF2">
    <property type="entry name" value="AGAP010294-PA"/>
    <property type="match status" value="1"/>
</dbReference>
<keyword evidence="3" id="KW-1185">Reference proteome</keyword>
<gene>
    <name evidence="2" type="ORF">E2C01_022597</name>
</gene>
<evidence type="ECO:0000256" key="1">
    <source>
        <dbReference type="SAM" id="MobiDB-lite"/>
    </source>
</evidence>
<dbReference type="EMBL" id="VSRR010002060">
    <property type="protein sequence ID" value="MPC29367.1"/>
    <property type="molecule type" value="Genomic_DNA"/>
</dbReference>
<evidence type="ECO:0000313" key="2">
    <source>
        <dbReference type="EMBL" id="MPC29367.1"/>
    </source>
</evidence>
<evidence type="ECO:0000313" key="3">
    <source>
        <dbReference type="Proteomes" id="UP000324222"/>
    </source>
</evidence>
<comment type="caution">
    <text evidence="2">The sequence shown here is derived from an EMBL/GenBank/DDBJ whole genome shotgun (WGS) entry which is preliminary data.</text>
</comment>
<sequence>MWGIEIVETVAINLLTSIHLPYVDKIILPYTNLEEPGLRGHQGGEPPGVSVSAGVEEATTLHLPPRLPCLTLSDCAVEKRFPLSQRPFSKTIKTISRVPKTIFPVDKMMSRQTMGAALVALLCTSLVTSTLAASMDAQEAQTGRKFVTKSNNIKKNEDLRRDTQPQPRPQQAVPSPAKQTGEFSWSKLVSLGVQLVLNVLGGGDNAAIDKMDSGSPVEGILTAIISYLTGSNNPDEVGVMAKQASELFGLVVTLLDALRTSFSQRSFDARSIGTSDPFADAGVAATTMLKSTPDPKDTYPHTHLSHTSPANNYLTRPHTCRYGMSYLLERTTYTPFEIFNDAGRRGRVGENCKTVFNECNQV</sequence>
<dbReference type="AlphaFoldDB" id="A0A5B7E7Q2"/>
<organism evidence="2 3">
    <name type="scientific">Portunus trituberculatus</name>
    <name type="common">Swimming crab</name>
    <name type="synonym">Neptunus trituberculatus</name>
    <dbReference type="NCBI Taxonomy" id="210409"/>
    <lineage>
        <taxon>Eukaryota</taxon>
        <taxon>Metazoa</taxon>
        <taxon>Ecdysozoa</taxon>
        <taxon>Arthropoda</taxon>
        <taxon>Crustacea</taxon>
        <taxon>Multicrustacea</taxon>
        <taxon>Malacostraca</taxon>
        <taxon>Eumalacostraca</taxon>
        <taxon>Eucarida</taxon>
        <taxon>Decapoda</taxon>
        <taxon>Pleocyemata</taxon>
        <taxon>Brachyura</taxon>
        <taxon>Eubrachyura</taxon>
        <taxon>Portunoidea</taxon>
        <taxon>Portunidae</taxon>
        <taxon>Portuninae</taxon>
        <taxon>Portunus</taxon>
    </lineage>
</organism>
<dbReference type="Proteomes" id="UP000324222">
    <property type="component" value="Unassembled WGS sequence"/>
</dbReference>
<dbReference type="OrthoDB" id="7587145at2759"/>
<accession>A0A5B7E7Q2</accession>